<organism evidence="2 3">
    <name type="scientific">Lacinutrix gracilariae</name>
    <dbReference type="NCBI Taxonomy" id="1747198"/>
    <lineage>
        <taxon>Bacteria</taxon>
        <taxon>Pseudomonadati</taxon>
        <taxon>Bacteroidota</taxon>
        <taxon>Flavobacteriia</taxon>
        <taxon>Flavobacteriales</taxon>
        <taxon>Flavobacteriaceae</taxon>
        <taxon>Lacinutrix</taxon>
    </lineage>
</organism>
<dbReference type="RefSeq" id="WP_379900699.1">
    <property type="nucleotide sequence ID" value="NZ_JBHULM010000004.1"/>
</dbReference>
<accession>A0ABW5JWU4</accession>
<dbReference type="GO" id="GO:0008168">
    <property type="term" value="F:methyltransferase activity"/>
    <property type="evidence" value="ECO:0007669"/>
    <property type="project" value="UniProtKB-KW"/>
</dbReference>
<dbReference type="PANTHER" id="PTHR43317:SF1">
    <property type="entry name" value="THERMOSPERMINE SYNTHASE ACAULIS5"/>
    <property type="match status" value="1"/>
</dbReference>
<dbReference type="PANTHER" id="PTHR43317">
    <property type="entry name" value="THERMOSPERMINE SYNTHASE ACAULIS5"/>
    <property type="match status" value="1"/>
</dbReference>
<dbReference type="InterPro" id="IPR029063">
    <property type="entry name" value="SAM-dependent_MTases_sf"/>
</dbReference>
<dbReference type="CDD" id="cd02440">
    <property type="entry name" value="AdoMet_MTases"/>
    <property type="match status" value="1"/>
</dbReference>
<dbReference type="Pfam" id="PF01564">
    <property type="entry name" value="Spermine_synth"/>
    <property type="match status" value="1"/>
</dbReference>
<evidence type="ECO:0000313" key="3">
    <source>
        <dbReference type="Proteomes" id="UP001597467"/>
    </source>
</evidence>
<keyword evidence="2" id="KW-0808">Transferase</keyword>
<gene>
    <name evidence="2" type="ORF">ACFSSB_02730</name>
</gene>
<name>A0ABW5JWU4_9FLAO</name>
<dbReference type="Proteomes" id="UP001597467">
    <property type="component" value="Unassembled WGS sequence"/>
</dbReference>
<reference evidence="3" key="1">
    <citation type="journal article" date="2019" name="Int. J. Syst. Evol. Microbiol.">
        <title>The Global Catalogue of Microorganisms (GCM) 10K type strain sequencing project: providing services to taxonomists for standard genome sequencing and annotation.</title>
        <authorList>
            <consortium name="The Broad Institute Genomics Platform"/>
            <consortium name="The Broad Institute Genome Sequencing Center for Infectious Disease"/>
            <person name="Wu L."/>
            <person name="Ma J."/>
        </authorList>
    </citation>
    <scope>NUCLEOTIDE SEQUENCE [LARGE SCALE GENOMIC DNA]</scope>
    <source>
        <strain evidence="3">KCTC 42808</strain>
    </source>
</reference>
<keyword evidence="2" id="KW-0489">Methyltransferase</keyword>
<dbReference type="SUPFAM" id="SSF53335">
    <property type="entry name" value="S-adenosyl-L-methionine-dependent methyltransferases"/>
    <property type="match status" value="1"/>
</dbReference>
<dbReference type="GO" id="GO:0032259">
    <property type="term" value="P:methylation"/>
    <property type="evidence" value="ECO:0007669"/>
    <property type="project" value="UniProtKB-KW"/>
</dbReference>
<comment type="caution">
    <text evidence="2">The sequence shown here is derived from an EMBL/GenBank/DDBJ whole genome shotgun (WGS) entry which is preliminary data.</text>
</comment>
<sequence length="219" mass="25191">MKKRLSYIWPLTCNTFDSETNGKLEIIYYNGKKMLNTKDANYSYGSLQKILEYALNKIELKDLKHVLLLGLGGGSVIYSLREKFGFKEHIHAVEIDDKMISIAKNDFNIASSQNLTISKYDAYKFVQESKKKQDLIIIDLFINNKVPSQFYSSVFCENVAKLINKNGYFIFNLGIKGKMSEQTNEVIGFFEKSPYFETSFLKNIEKSNNVLIGKKISDH</sequence>
<dbReference type="EMBL" id="JBHULM010000004">
    <property type="protein sequence ID" value="MFD2541222.1"/>
    <property type="molecule type" value="Genomic_DNA"/>
</dbReference>
<keyword evidence="1" id="KW-0620">Polyamine biosynthesis</keyword>
<evidence type="ECO:0000313" key="2">
    <source>
        <dbReference type="EMBL" id="MFD2541222.1"/>
    </source>
</evidence>
<proteinExistence type="predicted"/>
<evidence type="ECO:0000256" key="1">
    <source>
        <dbReference type="ARBA" id="ARBA00023115"/>
    </source>
</evidence>
<keyword evidence="3" id="KW-1185">Reference proteome</keyword>
<dbReference type="Gene3D" id="3.40.50.150">
    <property type="entry name" value="Vaccinia Virus protein VP39"/>
    <property type="match status" value="1"/>
</dbReference>
<protein>
    <submittedName>
        <fullName evidence="2">Methyltransferase domain-containing protein</fullName>
    </submittedName>
</protein>